<dbReference type="GO" id="GO:0046872">
    <property type="term" value="F:metal ion binding"/>
    <property type="evidence" value="ECO:0007669"/>
    <property type="project" value="UniProtKB-KW"/>
</dbReference>
<comment type="caution">
    <text evidence="8">Lacks conserved residue(s) required for the propagation of feature annotation.</text>
</comment>
<evidence type="ECO:0000313" key="12">
    <source>
        <dbReference type="Ensembl" id="ENSCCRP00015004299.1"/>
    </source>
</evidence>
<protein>
    <recommendedName>
        <fullName evidence="9">Pentraxin family member</fullName>
    </recommendedName>
</protein>
<reference evidence="11" key="2">
    <citation type="submission" date="2017-03" db="EMBL/GenBank/DDBJ databases">
        <authorList>
            <person name="Afonso C.L."/>
            <person name="Miller P.J."/>
            <person name="Scott M.A."/>
            <person name="Spackman E."/>
            <person name="Goraichik I."/>
            <person name="Dimitrov K.M."/>
            <person name="Suarez D.L."/>
            <person name="Swayne D.E."/>
        </authorList>
    </citation>
    <scope>NUCLEOTIDE SEQUENCE</scope>
</reference>
<comment type="subunit">
    <text evidence="9">Homopentamer. Pentaxin (or pentraxin) have a discoid arrangement of 5 non-covalently bound subunits.</text>
</comment>
<dbReference type="PROSITE" id="PS51828">
    <property type="entry name" value="PTX_2"/>
    <property type="match status" value="1"/>
</dbReference>
<dbReference type="PANTHER" id="PTHR45869">
    <property type="entry name" value="C-REACTIVE PROTEIN-RELATED"/>
    <property type="match status" value="1"/>
</dbReference>
<evidence type="ECO:0000259" key="10">
    <source>
        <dbReference type="PROSITE" id="PS51828"/>
    </source>
</evidence>
<evidence type="ECO:0000256" key="5">
    <source>
        <dbReference type="ARBA" id="ARBA00022837"/>
    </source>
</evidence>
<dbReference type="GO" id="GO:0005576">
    <property type="term" value="C:extracellular region"/>
    <property type="evidence" value="ECO:0007669"/>
    <property type="project" value="UniProtKB-SubCell"/>
</dbReference>
<dbReference type="InterPro" id="IPR001759">
    <property type="entry name" value="PTX_dom"/>
</dbReference>
<dbReference type="Proteomes" id="UP000694700">
    <property type="component" value="Unplaced"/>
</dbReference>
<evidence type="ECO:0000256" key="9">
    <source>
        <dbReference type="RuleBase" id="RU362112"/>
    </source>
</evidence>
<dbReference type="EMBL" id="KY784976">
    <property type="protein sequence ID" value="ASJ82165.1"/>
    <property type="molecule type" value="mRNA"/>
</dbReference>
<dbReference type="Proteomes" id="UP000694701">
    <property type="component" value="Unplaced"/>
</dbReference>
<comment type="similarity">
    <text evidence="7 9">Belongs to the pentraxin family.</text>
</comment>
<evidence type="ECO:0000256" key="7">
    <source>
        <dbReference type="ARBA" id="ARBA00038102"/>
    </source>
</evidence>
<name>A0A220NYV4_CYPCA</name>
<dbReference type="Gene3D" id="2.60.120.200">
    <property type="match status" value="1"/>
</dbReference>
<dbReference type="InterPro" id="IPR051005">
    <property type="entry name" value="Pentraxin_domain"/>
</dbReference>
<evidence type="ECO:0000313" key="11">
    <source>
        <dbReference type="EMBL" id="ASJ82165.1"/>
    </source>
</evidence>
<keyword evidence="2" id="KW-0964">Secreted</keyword>
<dbReference type="PRINTS" id="PR00895">
    <property type="entry name" value="PENTAXIN"/>
</dbReference>
<keyword evidence="4 9" id="KW-0732">Signal</keyword>
<proteinExistence type="evidence at transcript level"/>
<evidence type="ECO:0000256" key="2">
    <source>
        <dbReference type="ARBA" id="ARBA00022525"/>
    </source>
</evidence>
<organism evidence="11">
    <name type="scientific">Cyprinus carpio</name>
    <name type="common">Common carp</name>
    <dbReference type="NCBI Taxonomy" id="7962"/>
    <lineage>
        <taxon>Eukaryota</taxon>
        <taxon>Metazoa</taxon>
        <taxon>Chordata</taxon>
        <taxon>Craniata</taxon>
        <taxon>Vertebrata</taxon>
        <taxon>Euteleostomi</taxon>
        <taxon>Actinopterygii</taxon>
        <taxon>Neopterygii</taxon>
        <taxon>Teleostei</taxon>
        <taxon>Ostariophysi</taxon>
        <taxon>Cypriniformes</taxon>
        <taxon>Cyprinidae</taxon>
        <taxon>Cyprininae</taxon>
        <taxon>Cyprinus</taxon>
    </lineage>
</organism>
<gene>
    <name evidence="11" type="primary">FP2</name>
    <name evidence="12" type="synonym">LOC109109919</name>
</gene>
<keyword evidence="5 9" id="KW-0106">Calcium</keyword>
<reference evidence="12" key="3">
    <citation type="submission" date="2025-05" db="UniProtKB">
        <authorList>
            <consortium name="Ensembl"/>
        </authorList>
    </citation>
    <scope>IDENTIFICATION</scope>
</reference>
<feature type="chain" id="PRO_5044514748" description="Pentraxin family member" evidence="9">
    <location>
        <begin position="20"/>
        <end position="244"/>
    </location>
</feature>
<keyword evidence="3 9" id="KW-0479">Metal-binding</keyword>
<feature type="signal peptide" evidence="9">
    <location>
        <begin position="1"/>
        <end position="19"/>
    </location>
</feature>
<dbReference type="AlphaFoldDB" id="A0A220NYV4"/>
<accession>A0A220NYV4</accession>
<dbReference type="SMART" id="SM00159">
    <property type="entry name" value="PTX"/>
    <property type="match status" value="1"/>
</dbReference>
<comment type="cofactor">
    <cofactor evidence="9">
        <name>Ca(2+)</name>
        <dbReference type="ChEBI" id="CHEBI:29108"/>
    </cofactor>
    <text evidence="9">Binds 2 calcium ions per subunit.</text>
</comment>
<evidence type="ECO:0000256" key="4">
    <source>
        <dbReference type="ARBA" id="ARBA00022729"/>
    </source>
</evidence>
<dbReference type="Pfam" id="PF00354">
    <property type="entry name" value="Pentaxin"/>
    <property type="match status" value="1"/>
</dbReference>
<dbReference type="SUPFAM" id="SSF49899">
    <property type="entry name" value="Concanavalin A-like lectins/glucanases"/>
    <property type="match status" value="1"/>
</dbReference>
<feature type="domain" description="Pentraxin (PTX)" evidence="10">
    <location>
        <begin position="29"/>
        <end position="235"/>
    </location>
</feature>
<evidence type="ECO:0000256" key="8">
    <source>
        <dbReference type="PROSITE-ProRule" id="PRU01172"/>
    </source>
</evidence>
<dbReference type="Ensembl" id="ENSCCRT00020062621.1">
    <property type="protein sequence ID" value="ENSCCRP00020056788.1"/>
    <property type="gene ID" value="ENSCCRG00020026993.1"/>
</dbReference>
<dbReference type="Ensembl" id="ENSCCRT00015004489.1">
    <property type="protein sequence ID" value="ENSCCRP00015004299.1"/>
    <property type="gene ID" value="ENSCCRG00015002431.1"/>
</dbReference>
<sequence>MKRVASYVFFIALCGLALSQLKKDRKCLREKVITFPELTTNSWVQLHPNVSMDLSEITVCLRFYTEQASPSPCLFSLATPSNPQDFSLRWSGDSKLYQLFIHNTQVDFKGLTFNMNQWNSVCATWDAKSGLAQMFVNEVASIKKAVGTKVSFKGNPVIALGQYQTQYGGGFLLPSTFTGFLADVHVHGQVLITRQIKTYMEAKSKNKYKLGDYINWHNLMYTITGSAQVEEKHQVTFYTKEEQQ</sequence>
<evidence type="ECO:0000256" key="6">
    <source>
        <dbReference type="ARBA" id="ARBA00023157"/>
    </source>
</evidence>
<comment type="subcellular location">
    <subcellularLocation>
        <location evidence="1 9">Secreted</location>
    </subcellularLocation>
</comment>
<reference evidence="11" key="1">
    <citation type="journal article" date="2017" name="Theriogenology">
        <title>Identification of differentially-expressed genes in early developmental ovary of Yellow River carp (Cyprinus carpio var) using Suppression Subtractive Hybridization.</title>
        <authorList>
            <person name="Zhang W.W."/>
            <person name="Jia Y.F."/>
            <person name="Wang F."/>
            <person name="Du Q.Y."/>
            <person name="Chang Z.J."/>
        </authorList>
    </citation>
    <scope>NUCLEOTIDE SEQUENCE</scope>
</reference>
<evidence type="ECO:0000256" key="3">
    <source>
        <dbReference type="ARBA" id="ARBA00022723"/>
    </source>
</evidence>
<evidence type="ECO:0000256" key="1">
    <source>
        <dbReference type="ARBA" id="ARBA00004613"/>
    </source>
</evidence>
<dbReference type="InterPro" id="IPR013320">
    <property type="entry name" value="ConA-like_dom_sf"/>
</dbReference>
<keyword evidence="6" id="KW-1015">Disulfide bond</keyword>
<dbReference type="PANTHER" id="PTHR45869:SF7">
    <property type="entry name" value="C-REACTIVE PROTEIN"/>
    <property type="match status" value="1"/>
</dbReference>